<sequence>MCGRMTLTATPDEVKLAFGYADTPNFPPRYNIAPTQPLAIVRQVQGRRRFGLVRWGLIPAWVKDPAAFTLLVNARAETAAEKPSFRGPMRHHRCLVPASGFYEWRRHDGSRQAFFIRPKQGGLVAFAGLFETWSDPAGGEIDTGLILTVPANRTVSAVHDRMPAVLAPELFDAWLDTAHVDSRAASRLLQPAPEDQFELIPVSARVNTFANDDAAVQAPVEDRGAPPPAAPRKAASRPDDGQFDLFG</sequence>
<gene>
    <name evidence="10" type="ORF">GWI71_11715</name>
</gene>
<evidence type="ECO:0000256" key="9">
    <source>
        <dbReference type="SAM" id="MobiDB-lite"/>
    </source>
</evidence>
<evidence type="ECO:0000256" key="7">
    <source>
        <dbReference type="ARBA" id="ARBA00023239"/>
    </source>
</evidence>
<keyword evidence="7" id="KW-0456">Lyase</keyword>
<evidence type="ECO:0000313" key="10">
    <source>
        <dbReference type="EMBL" id="NBN64350.1"/>
    </source>
</evidence>
<evidence type="ECO:0000256" key="6">
    <source>
        <dbReference type="ARBA" id="ARBA00023125"/>
    </source>
</evidence>
<dbReference type="InterPro" id="IPR036590">
    <property type="entry name" value="SRAP-like"/>
</dbReference>
<keyword evidence="4 8" id="KW-0378">Hydrolase</keyword>
<reference evidence="10 11" key="1">
    <citation type="submission" date="2020-01" db="EMBL/GenBank/DDBJ databases">
        <authorList>
            <person name="Peng S.Y."/>
            <person name="Li J."/>
            <person name="Wang M."/>
            <person name="Wang L."/>
            <person name="Wang C.Q."/>
            <person name="Wang J.R."/>
        </authorList>
    </citation>
    <scope>NUCLEOTIDE SEQUENCE [LARGE SCALE GENOMIC DNA]</scope>
    <source>
        <strain evidence="10 11">XCT-34</strain>
    </source>
</reference>
<evidence type="ECO:0000256" key="1">
    <source>
        <dbReference type="ARBA" id="ARBA00008136"/>
    </source>
</evidence>
<evidence type="ECO:0000256" key="4">
    <source>
        <dbReference type="ARBA" id="ARBA00022801"/>
    </source>
</evidence>
<accession>A0ABW9ZNN4</accession>
<keyword evidence="3" id="KW-0227">DNA damage</keyword>
<feature type="region of interest" description="Disordered" evidence="9">
    <location>
        <begin position="217"/>
        <end position="247"/>
    </location>
</feature>
<evidence type="ECO:0000313" key="11">
    <source>
        <dbReference type="Proteomes" id="UP000541347"/>
    </source>
</evidence>
<proteinExistence type="inferred from homology"/>
<dbReference type="Proteomes" id="UP000541347">
    <property type="component" value="Unassembled WGS sequence"/>
</dbReference>
<name>A0ABW9ZNN4_9HYPH</name>
<comment type="caution">
    <text evidence="10">The sequence shown here is derived from an EMBL/GenBank/DDBJ whole genome shotgun (WGS) entry which is preliminary data.</text>
</comment>
<evidence type="ECO:0000256" key="8">
    <source>
        <dbReference type="RuleBase" id="RU364100"/>
    </source>
</evidence>
<comment type="similarity">
    <text evidence="1 8">Belongs to the SOS response-associated peptidase family.</text>
</comment>
<dbReference type="EMBL" id="JAABLP010000003">
    <property type="protein sequence ID" value="NBN64350.1"/>
    <property type="molecule type" value="Genomic_DNA"/>
</dbReference>
<keyword evidence="2 8" id="KW-0645">Protease</keyword>
<evidence type="ECO:0000256" key="2">
    <source>
        <dbReference type="ARBA" id="ARBA00022670"/>
    </source>
</evidence>
<dbReference type="PANTHER" id="PTHR13604">
    <property type="entry name" value="DC12-RELATED"/>
    <property type="match status" value="1"/>
</dbReference>
<evidence type="ECO:0000256" key="3">
    <source>
        <dbReference type="ARBA" id="ARBA00022763"/>
    </source>
</evidence>
<keyword evidence="6" id="KW-0238">DNA-binding</keyword>
<dbReference type="SUPFAM" id="SSF143081">
    <property type="entry name" value="BB1717-like"/>
    <property type="match status" value="1"/>
</dbReference>
<dbReference type="Pfam" id="PF02586">
    <property type="entry name" value="SRAP"/>
    <property type="match status" value="1"/>
</dbReference>
<evidence type="ECO:0000256" key="5">
    <source>
        <dbReference type="ARBA" id="ARBA00023124"/>
    </source>
</evidence>
<keyword evidence="5" id="KW-0190">Covalent protein-DNA linkage</keyword>
<dbReference type="InterPro" id="IPR003738">
    <property type="entry name" value="SRAP"/>
</dbReference>
<dbReference type="Gene3D" id="3.90.1680.10">
    <property type="entry name" value="SOS response associated peptidase-like"/>
    <property type="match status" value="1"/>
</dbReference>
<organism evidence="10 11">
    <name type="scientific">Pannonibacter tanglangensis</name>
    <dbReference type="NCBI Taxonomy" id="2750084"/>
    <lineage>
        <taxon>Bacteria</taxon>
        <taxon>Pseudomonadati</taxon>
        <taxon>Pseudomonadota</taxon>
        <taxon>Alphaproteobacteria</taxon>
        <taxon>Hyphomicrobiales</taxon>
        <taxon>Stappiaceae</taxon>
        <taxon>Pannonibacter</taxon>
    </lineage>
</organism>
<protein>
    <recommendedName>
        <fullName evidence="8">Abasic site processing protein</fullName>
        <ecNumber evidence="8">3.4.-.-</ecNumber>
    </recommendedName>
</protein>
<dbReference type="EC" id="3.4.-.-" evidence="8"/>
<dbReference type="PANTHER" id="PTHR13604:SF0">
    <property type="entry name" value="ABASIC SITE PROCESSING PROTEIN HMCES"/>
    <property type="match status" value="1"/>
</dbReference>
<keyword evidence="11" id="KW-1185">Reference proteome</keyword>